<reference evidence="1 2" key="1">
    <citation type="submission" date="2019-06" db="EMBL/GenBank/DDBJ databases">
        <authorList>
            <person name="Li M."/>
        </authorList>
    </citation>
    <scope>NUCLEOTIDE SEQUENCE [LARGE SCALE GENOMIC DNA]</scope>
    <source>
        <strain evidence="1 2">BGMRC6574</strain>
    </source>
</reference>
<dbReference type="OrthoDB" id="8689594at2"/>
<accession>A0A506U3W1</accession>
<dbReference type="Gene3D" id="3.40.190.10">
    <property type="entry name" value="Periplasmic binding protein-like II"/>
    <property type="match status" value="1"/>
</dbReference>
<gene>
    <name evidence="1" type="ORF">FJU11_10640</name>
</gene>
<sequence>MEDHKLDVAFWNYDRTRALADGSVTIDGVDATFHSARIVTEIFEAMIRDRAYDVSELGMSYFLRTMDFEDPPFLAIPVFPNRCFRHSAIYINKASGIERPEDLRGKTIGELALYGHDAGVWPKGMLSDEYGVTPDQCRWVIGGIDFPLKPIDFVPQPHPENVEVSYAEPDDDLGEKLAAGEIDALISADVPKCVLEKTPSVGRLFEDYEQTERDYYRRTGLFPIMHTVVVNKALAADNPDLIRKVYKGFCDAKAVTAEQFTRGMTFNNMALMLPWATKLVEEDRAILGDDWWPYGMEANRKAVDTFLRYHYKQGLSKRRLTCEDIFVSDLMNT</sequence>
<protein>
    <submittedName>
        <fullName evidence="1">4,5-dihydroxyphthalate decarboxylase</fullName>
    </submittedName>
</protein>
<keyword evidence="2" id="KW-1185">Reference proteome</keyword>
<dbReference type="SUPFAM" id="SSF53850">
    <property type="entry name" value="Periplasmic binding protein-like II"/>
    <property type="match status" value="1"/>
</dbReference>
<name>A0A506U3W1_9HYPH</name>
<evidence type="ECO:0000313" key="2">
    <source>
        <dbReference type="Proteomes" id="UP000320314"/>
    </source>
</evidence>
<proteinExistence type="predicted"/>
<dbReference type="AlphaFoldDB" id="A0A506U3W1"/>
<evidence type="ECO:0000313" key="1">
    <source>
        <dbReference type="EMBL" id="TPW27695.1"/>
    </source>
</evidence>
<organism evidence="1 2">
    <name type="scientific">Pararhizobium mangrovi</name>
    <dbReference type="NCBI Taxonomy" id="2590452"/>
    <lineage>
        <taxon>Bacteria</taxon>
        <taxon>Pseudomonadati</taxon>
        <taxon>Pseudomonadota</taxon>
        <taxon>Alphaproteobacteria</taxon>
        <taxon>Hyphomicrobiales</taxon>
        <taxon>Rhizobiaceae</taxon>
        <taxon>Rhizobium/Agrobacterium group</taxon>
        <taxon>Pararhizobium</taxon>
    </lineage>
</organism>
<dbReference type="RefSeq" id="WP_141167040.1">
    <property type="nucleotide sequence ID" value="NZ_VHLH01000019.1"/>
</dbReference>
<dbReference type="Proteomes" id="UP000320314">
    <property type="component" value="Unassembled WGS sequence"/>
</dbReference>
<dbReference type="EMBL" id="VHLH01000019">
    <property type="protein sequence ID" value="TPW27695.1"/>
    <property type="molecule type" value="Genomic_DNA"/>
</dbReference>
<comment type="caution">
    <text evidence="1">The sequence shown here is derived from an EMBL/GenBank/DDBJ whole genome shotgun (WGS) entry which is preliminary data.</text>
</comment>